<evidence type="ECO:0000313" key="1">
    <source>
        <dbReference type="EMBL" id="KLO12835.1"/>
    </source>
</evidence>
<dbReference type="InParanoid" id="A0A0H2RLI4"/>
<proteinExistence type="predicted"/>
<gene>
    <name evidence="1" type="ORF">SCHPADRAFT_398585</name>
</gene>
<reference evidence="1 2" key="1">
    <citation type="submission" date="2015-04" db="EMBL/GenBank/DDBJ databases">
        <title>Complete genome sequence of Schizopora paradoxa KUC8140, a cosmopolitan wood degrader in East Asia.</title>
        <authorList>
            <consortium name="DOE Joint Genome Institute"/>
            <person name="Min B."/>
            <person name="Park H."/>
            <person name="Jang Y."/>
            <person name="Kim J.-J."/>
            <person name="Kim K.H."/>
            <person name="Pangilinan J."/>
            <person name="Lipzen A."/>
            <person name="Riley R."/>
            <person name="Grigoriev I.V."/>
            <person name="Spatafora J.W."/>
            <person name="Choi I.-G."/>
        </authorList>
    </citation>
    <scope>NUCLEOTIDE SEQUENCE [LARGE SCALE GENOMIC DNA]</scope>
    <source>
        <strain evidence="1 2">KUC8140</strain>
    </source>
</reference>
<organism evidence="1 2">
    <name type="scientific">Schizopora paradoxa</name>
    <dbReference type="NCBI Taxonomy" id="27342"/>
    <lineage>
        <taxon>Eukaryota</taxon>
        <taxon>Fungi</taxon>
        <taxon>Dikarya</taxon>
        <taxon>Basidiomycota</taxon>
        <taxon>Agaricomycotina</taxon>
        <taxon>Agaricomycetes</taxon>
        <taxon>Hymenochaetales</taxon>
        <taxon>Schizoporaceae</taxon>
        <taxon>Schizopora</taxon>
    </lineage>
</organism>
<accession>A0A0H2RLI4</accession>
<dbReference type="AlphaFoldDB" id="A0A0H2RLI4"/>
<keyword evidence="2" id="KW-1185">Reference proteome</keyword>
<dbReference type="EMBL" id="KQ085970">
    <property type="protein sequence ID" value="KLO12835.1"/>
    <property type="molecule type" value="Genomic_DNA"/>
</dbReference>
<dbReference type="Proteomes" id="UP000053477">
    <property type="component" value="Unassembled WGS sequence"/>
</dbReference>
<sequence>MHKQNFWSGGRQRREFETCLWKEQMTRLSVRPSGICRDIFCVDERKIGLDPSKNVRRYQKTSTDAVDTFLVRQLTTQAVDPLFAGFLCTASSSNQRCISCSLHIRVATKIAAVVLRLLVTITIPRWLSSSSPCSNANFTGLNRVNYLGPGSTTSPALFVKSSRCFCRLTLLCFITRLVLAASASRRSSRGFSLSSIAFTSFFQLCSSEKLKARGRSFGNYLGCSRGGSQSLSRCAIKLWLYLGLVFCSRRTMDPRRPPGLVQSVYFFAETHRALVLPILPCSLGLKNLYTTGSLAPLLRALRDSCSCQ</sequence>
<name>A0A0H2RLI4_9AGAM</name>
<protein>
    <submittedName>
        <fullName evidence="1">Uncharacterized protein</fullName>
    </submittedName>
</protein>
<evidence type="ECO:0000313" key="2">
    <source>
        <dbReference type="Proteomes" id="UP000053477"/>
    </source>
</evidence>